<dbReference type="Gene3D" id="3.40.50.1820">
    <property type="entry name" value="alpha/beta hydrolase"/>
    <property type="match status" value="1"/>
</dbReference>
<evidence type="ECO:0000256" key="2">
    <source>
        <dbReference type="ARBA" id="ARBA00022801"/>
    </source>
</evidence>
<organism evidence="4 5">
    <name type="scientific">Micrococcus endophyticus</name>
    <dbReference type="NCBI Taxonomy" id="455343"/>
    <lineage>
        <taxon>Bacteria</taxon>
        <taxon>Bacillati</taxon>
        <taxon>Actinomycetota</taxon>
        <taxon>Actinomycetes</taxon>
        <taxon>Micrococcales</taxon>
        <taxon>Micrococcaceae</taxon>
        <taxon>Micrococcus</taxon>
    </lineage>
</organism>
<dbReference type="Pfam" id="PF02230">
    <property type="entry name" value="Abhydrolase_2"/>
    <property type="match status" value="1"/>
</dbReference>
<comment type="similarity">
    <text evidence="1">Belongs to the AB hydrolase superfamily. AB hydrolase 2 family.</text>
</comment>
<sequence length="241" mass="26021">MPTPPTTSIETLRSGHPVVWSRPAAERPGTDLVLVLHGYGSNEVRAANRFFPMLPERCTGLAVRGGFEIDAAATEGPGDPGAHGWFLLDLMLQSDFAQVVAAAHRVFDVLASEEVAQARFRTVSVLGFSQGMAMATTLIRLRPEAFACGVGLSGFAVDNELLAVLDSPPEGPGPRPFFWGRDVEDPVIHPDAVAHTRAWAEEHTLLTVRTYPGVLHGIGPEEVRDVRIFLEHSLRAATPDS</sequence>
<evidence type="ECO:0000259" key="3">
    <source>
        <dbReference type="Pfam" id="PF02230"/>
    </source>
</evidence>
<proteinExistence type="inferred from homology"/>
<dbReference type="EMBL" id="JACHMW010000001">
    <property type="protein sequence ID" value="MBB5849249.1"/>
    <property type="molecule type" value="Genomic_DNA"/>
</dbReference>
<dbReference type="GO" id="GO:0016787">
    <property type="term" value="F:hydrolase activity"/>
    <property type="evidence" value="ECO:0007669"/>
    <property type="project" value="UniProtKB-KW"/>
</dbReference>
<dbReference type="AlphaFoldDB" id="A0A4Y8ZJX9"/>
<dbReference type="PANTHER" id="PTHR10655:SF17">
    <property type="entry name" value="LYSOPHOSPHOLIPASE-LIKE PROTEIN 1"/>
    <property type="match status" value="1"/>
</dbReference>
<dbReference type="InterPro" id="IPR003140">
    <property type="entry name" value="PLipase/COase/thioEstase"/>
</dbReference>
<dbReference type="InterPro" id="IPR050565">
    <property type="entry name" value="LYPA1-2/EST-like"/>
</dbReference>
<keyword evidence="5" id="KW-1185">Reference proteome</keyword>
<dbReference type="Proteomes" id="UP000567246">
    <property type="component" value="Unassembled WGS sequence"/>
</dbReference>
<evidence type="ECO:0000256" key="1">
    <source>
        <dbReference type="ARBA" id="ARBA00006499"/>
    </source>
</evidence>
<feature type="domain" description="Phospholipase/carboxylesterase/thioesterase" evidence="3">
    <location>
        <begin position="25"/>
        <end position="232"/>
    </location>
</feature>
<dbReference type="RefSeq" id="WP_184172714.1">
    <property type="nucleotide sequence ID" value="NZ_BAABAG010000009.1"/>
</dbReference>
<evidence type="ECO:0000313" key="5">
    <source>
        <dbReference type="Proteomes" id="UP000567246"/>
    </source>
</evidence>
<accession>A0A4Y8ZJX9</accession>
<keyword evidence="2" id="KW-0378">Hydrolase</keyword>
<protein>
    <submittedName>
        <fullName evidence="4">Phospholipase/carboxylesterase</fullName>
    </submittedName>
</protein>
<dbReference type="SUPFAM" id="SSF53474">
    <property type="entry name" value="alpha/beta-Hydrolases"/>
    <property type="match status" value="1"/>
</dbReference>
<evidence type="ECO:0000313" key="4">
    <source>
        <dbReference type="EMBL" id="MBB5849249.1"/>
    </source>
</evidence>
<comment type="caution">
    <text evidence="4">The sequence shown here is derived from an EMBL/GenBank/DDBJ whole genome shotgun (WGS) entry which is preliminary data.</text>
</comment>
<gene>
    <name evidence="4" type="ORF">HDA33_001813</name>
</gene>
<reference evidence="4 5" key="1">
    <citation type="submission" date="2020-08" db="EMBL/GenBank/DDBJ databases">
        <title>Sequencing the genomes of 1000 actinobacteria strains.</title>
        <authorList>
            <person name="Klenk H.-P."/>
        </authorList>
    </citation>
    <scope>NUCLEOTIDE SEQUENCE [LARGE SCALE GENOMIC DNA]</scope>
    <source>
        <strain evidence="4 5">DSM 17945</strain>
    </source>
</reference>
<name>A0A4Y8ZJX9_9MICC</name>
<dbReference type="InterPro" id="IPR029058">
    <property type="entry name" value="AB_hydrolase_fold"/>
</dbReference>
<dbReference type="PANTHER" id="PTHR10655">
    <property type="entry name" value="LYSOPHOSPHOLIPASE-RELATED"/>
    <property type="match status" value="1"/>
</dbReference>